<dbReference type="EMBL" id="JBHUOZ010000003">
    <property type="protein sequence ID" value="MFD2921462.1"/>
    <property type="molecule type" value="Genomic_DNA"/>
</dbReference>
<reference evidence="2" key="1">
    <citation type="journal article" date="2019" name="Int. J. Syst. Evol. Microbiol.">
        <title>The Global Catalogue of Microorganisms (GCM) 10K type strain sequencing project: providing services to taxonomists for standard genome sequencing and annotation.</title>
        <authorList>
            <consortium name="The Broad Institute Genomics Platform"/>
            <consortium name="The Broad Institute Genome Sequencing Center for Infectious Disease"/>
            <person name="Wu L."/>
            <person name="Ma J."/>
        </authorList>
    </citation>
    <scope>NUCLEOTIDE SEQUENCE [LARGE SCALE GENOMIC DNA]</scope>
    <source>
        <strain evidence="2">KCTC 23299</strain>
    </source>
</reference>
<keyword evidence="2" id="KW-1185">Reference proteome</keyword>
<dbReference type="Proteomes" id="UP001597511">
    <property type="component" value="Unassembled WGS sequence"/>
</dbReference>
<proteinExistence type="predicted"/>
<dbReference type="RefSeq" id="WP_386101809.1">
    <property type="nucleotide sequence ID" value="NZ_JBHUOZ010000003.1"/>
</dbReference>
<organism evidence="1 2">
    <name type="scientific">Terrimonas rubra</name>
    <dbReference type="NCBI Taxonomy" id="1035890"/>
    <lineage>
        <taxon>Bacteria</taxon>
        <taxon>Pseudomonadati</taxon>
        <taxon>Bacteroidota</taxon>
        <taxon>Chitinophagia</taxon>
        <taxon>Chitinophagales</taxon>
        <taxon>Chitinophagaceae</taxon>
        <taxon>Terrimonas</taxon>
    </lineage>
</organism>
<sequence length="201" mass="23301">MKCIIVISLLFLCYSCTMRTPGEKGKKFEQITGDSAFIKNQALNHSRELSEMLNLPPIFNGVDSFELRLWCSGIWTRRNLFILRYTAGNWEADNYQFYINDGGLDSLFLTAKQIPGDTVQHITSFLSKIKILPTQVAIPGFRDNTADGIGYTLEISTNSYYKYLYYHNPFRYHDDYHKTFIQLLDRLTTIFPARVLRLPSQ</sequence>
<evidence type="ECO:0000313" key="2">
    <source>
        <dbReference type="Proteomes" id="UP001597511"/>
    </source>
</evidence>
<protein>
    <recommendedName>
        <fullName evidence="3">Lipoprotein</fullName>
    </recommendedName>
</protein>
<name>A0ABW6A9M2_9BACT</name>
<comment type="caution">
    <text evidence="1">The sequence shown here is derived from an EMBL/GenBank/DDBJ whole genome shotgun (WGS) entry which is preliminary data.</text>
</comment>
<accession>A0ABW6A9M2</accession>
<evidence type="ECO:0008006" key="3">
    <source>
        <dbReference type="Google" id="ProtNLM"/>
    </source>
</evidence>
<evidence type="ECO:0000313" key="1">
    <source>
        <dbReference type="EMBL" id="MFD2921462.1"/>
    </source>
</evidence>
<gene>
    <name evidence="1" type="ORF">ACFS6H_17170</name>
</gene>